<comment type="caution">
    <text evidence="6">The sequence shown here is derived from an EMBL/GenBank/DDBJ whole genome shotgun (WGS) entry which is preliminary data.</text>
</comment>
<evidence type="ECO:0000259" key="5">
    <source>
        <dbReference type="SMART" id="SM00903"/>
    </source>
</evidence>
<organism evidence="6 7">
    <name type="scientific">Flavobacterium endophyticum</name>
    <dbReference type="NCBI Taxonomy" id="1540163"/>
    <lineage>
        <taxon>Bacteria</taxon>
        <taxon>Pseudomonadati</taxon>
        <taxon>Bacteroidota</taxon>
        <taxon>Flavobacteriia</taxon>
        <taxon>Flavobacteriales</taxon>
        <taxon>Flavobacteriaceae</taxon>
        <taxon>Flavobacterium</taxon>
    </lineage>
</organism>
<keyword evidence="2" id="KW-0285">Flavoprotein</keyword>
<dbReference type="OrthoDB" id="9794638at2"/>
<keyword evidence="3" id="KW-0288">FMN</keyword>
<dbReference type="AlphaFoldDB" id="A0A495M832"/>
<dbReference type="PANTHER" id="PTHR33798:SF5">
    <property type="entry name" value="FLAVIN REDUCTASE LIKE DOMAIN-CONTAINING PROTEIN"/>
    <property type="match status" value="1"/>
</dbReference>
<dbReference type="EMBL" id="RBLC01000004">
    <property type="protein sequence ID" value="RKS20409.1"/>
    <property type="molecule type" value="Genomic_DNA"/>
</dbReference>
<dbReference type="Pfam" id="PF01613">
    <property type="entry name" value="Flavin_Reduct"/>
    <property type="match status" value="1"/>
</dbReference>
<name>A0A495M832_9FLAO</name>
<feature type="domain" description="Flavin reductase like" evidence="5">
    <location>
        <begin position="19"/>
        <end position="176"/>
    </location>
</feature>
<evidence type="ECO:0000256" key="2">
    <source>
        <dbReference type="ARBA" id="ARBA00022630"/>
    </source>
</evidence>
<dbReference type="InterPro" id="IPR012349">
    <property type="entry name" value="Split_barrel_FMN-bd"/>
</dbReference>
<comment type="cofactor">
    <cofactor evidence="1">
        <name>FMN</name>
        <dbReference type="ChEBI" id="CHEBI:58210"/>
    </cofactor>
</comment>
<proteinExistence type="inferred from homology"/>
<evidence type="ECO:0000313" key="7">
    <source>
        <dbReference type="Proteomes" id="UP000277579"/>
    </source>
</evidence>
<keyword evidence="7" id="KW-1185">Reference proteome</keyword>
<evidence type="ECO:0000313" key="6">
    <source>
        <dbReference type="EMBL" id="RKS20409.1"/>
    </source>
</evidence>
<evidence type="ECO:0000256" key="4">
    <source>
        <dbReference type="ARBA" id="ARBA00038054"/>
    </source>
</evidence>
<evidence type="ECO:0000256" key="3">
    <source>
        <dbReference type="ARBA" id="ARBA00022643"/>
    </source>
</evidence>
<dbReference type="GO" id="GO:0010181">
    <property type="term" value="F:FMN binding"/>
    <property type="evidence" value="ECO:0007669"/>
    <property type="project" value="InterPro"/>
</dbReference>
<dbReference type="Gene3D" id="2.30.110.10">
    <property type="entry name" value="Electron Transport, Fmn-binding Protein, Chain A"/>
    <property type="match status" value="1"/>
</dbReference>
<dbReference type="Proteomes" id="UP000277579">
    <property type="component" value="Unassembled WGS sequence"/>
</dbReference>
<sequence>MEFNPEELDQKAIYKLITGAIIPRPIGWISTISEEGIPNLAPFSFFNVIGDDPPHVMFSTAHGNQHKKDTLNNALATGQFVVNMVTEEIVEAMNATAQSVHSDIDEFELAGLTPLPSVKIKPPRVKESPITFECEVVHHYSLENHKYGGATMVVGRIVMFHFDEAVLLEDHKINLDVYRPVSRLAGANYSKLGELFAVKRG</sequence>
<comment type="similarity">
    <text evidence="4">Belongs to the flavoredoxin family.</text>
</comment>
<gene>
    <name evidence="6" type="ORF">CLV94_2788</name>
</gene>
<accession>A0A495M832</accession>
<dbReference type="SUPFAM" id="SSF50475">
    <property type="entry name" value="FMN-binding split barrel"/>
    <property type="match status" value="1"/>
</dbReference>
<dbReference type="PANTHER" id="PTHR33798">
    <property type="entry name" value="FLAVOPROTEIN OXYGENASE"/>
    <property type="match status" value="1"/>
</dbReference>
<protein>
    <submittedName>
        <fullName evidence="6">Flavin reductase (DIM6/NTAB) family NADH-FMN oxidoreductase RutF</fullName>
    </submittedName>
</protein>
<dbReference type="SMART" id="SM00903">
    <property type="entry name" value="Flavin_Reduct"/>
    <property type="match status" value="1"/>
</dbReference>
<reference evidence="6 7" key="1">
    <citation type="submission" date="2018-10" db="EMBL/GenBank/DDBJ databases">
        <title>Genomic Encyclopedia of Archaeal and Bacterial Type Strains, Phase II (KMG-II): from individual species to whole genera.</title>
        <authorList>
            <person name="Goeker M."/>
        </authorList>
    </citation>
    <scope>NUCLEOTIDE SEQUENCE [LARGE SCALE GENOMIC DNA]</scope>
    <source>
        <strain evidence="6 7">DSM 29537</strain>
    </source>
</reference>
<dbReference type="InterPro" id="IPR002563">
    <property type="entry name" value="Flavin_Rdtase-like_dom"/>
</dbReference>
<evidence type="ECO:0000256" key="1">
    <source>
        <dbReference type="ARBA" id="ARBA00001917"/>
    </source>
</evidence>
<dbReference type="RefSeq" id="WP_121377073.1">
    <property type="nucleotide sequence ID" value="NZ_RBLC01000004.1"/>
</dbReference>
<dbReference type="GO" id="GO:0016646">
    <property type="term" value="F:oxidoreductase activity, acting on the CH-NH group of donors, NAD or NADP as acceptor"/>
    <property type="evidence" value="ECO:0007669"/>
    <property type="project" value="UniProtKB-ARBA"/>
</dbReference>